<dbReference type="OrthoDB" id="309130at2759"/>
<evidence type="ECO:0000313" key="2">
    <source>
        <dbReference type="Proteomes" id="UP000689195"/>
    </source>
</evidence>
<organism evidence="1 2">
    <name type="scientific">Paramecium pentaurelia</name>
    <dbReference type="NCBI Taxonomy" id="43138"/>
    <lineage>
        <taxon>Eukaryota</taxon>
        <taxon>Sar</taxon>
        <taxon>Alveolata</taxon>
        <taxon>Ciliophora</taxon>
        <taxon>Intramacronucleata</taxon>
        <taxon>Oligohymenophorea</taxon>
        <taxon>Peniculida</taxon>
        <taxon>Parameciidae</taxon>
        <taxon>Paramecium</taxon>
    </lineage>
</organism>
<sequence length="362" mass="42919">MNFFWCFGVDNQTISDCTSQLYFSNNAYSPYQILEDMKDPKLENLQLTLYGEENYSLARNTQLNVISQDNSISKSLPIEVLQMIVQKSKNIGERLQVFIPQSNDVQLLKYFIQQPKFKIYTLEDNQEYLNILKQQKIFKQLQYISQDFNNSFDLIIFNCSSSQERIFSFFQNYQMNSFNNKVFILDYCKNIKNIISQIMKDQETQKEELMKISINGYFRYYLFFTGKMSSTQNCSRLKSIEAILLQDYESQTNYQTLIKQMFKYLKSQNIPYSEILKIIGKIQQENHDELKKQQSDTMLQRFLSKIIGNKNIDKSKIFEIFQSVYRAGQFTITPSQEQFSNNQIDSYKCAILQNNSRMKDDI</sequence>
<name>A0A8S1U2G2_9CILI</name>
<reference evidence="1" key="1">
    <citation type="submission" date="2021-01" db="EMBL/GenBank/DDBJ databases">
        <authorList>
            <consortium name="Genoscope - CEA"/>
            <person name="William W."/>
        </authorList>
    </citation>
    <scope>NUCLEOTIDE SEQUENCE</scope>
</reference>
<protein>
    <submittedName>
        <fullName evidence="1">Uncharacterized protein</fullName>
    </submittedName>
</protein>
<gene>
    <name evidence="1" type="ORF">PPENT_87.1.T0290193</name>
</gene>
<keyword evidence="2" id="KW-1185">Reference proteome</keyword>
<dbReference type="Proteomes" id="UP000689195">
    <property type="component" value="Unassembled WGS sequence"/>
</dbReference>
<comment type="caution">
    <text evidence="1">The sequence shown here is derived from an EMBL/GenBank/DDBJ whole genome shotgun (WGS) entry which is preliminary data.</text>
</comment>
<accession>A0A8S1U2G2</accession>
<proteinExistence type="predicted"/>
<evidence type="ECO:0000313" key="1">
    <source>
        <dbReference type="EMBL" id="CAD8156836.1"/>
    </source>
</evidence>
<dbReference type="EMBL" id="CAJJDO010000029">
    <property type="protein sequence ID" value="CAD8156836.1"/>
    <property type="molecule type" value="Genomic_DNA"/>
</dbReference>
<dbReference type="AlphaFoldDB" id="A0A8S1U2G2"/>